<dbReference type="PANTHER" id="PTHR15949">
    <property type="entry name" value="TESTIS-EXPRESSED PROTEIN 264"/>
    <property type="match status" value="1"/>
</dbReference>
<evidence type="ECO:0000256" key="1">
    <source>
        <dbReference type="SAM" id="MobiDB-lite"/>
    </source>
</evidence>
<feature type="region of interest" description="Disordered" evidence="1">
    <location>
        <begin position="202"/>
        <end position="272"/>
    </location>
</feature>
<keyword evidence="2" id="KW-0812">Transmembrane</keyword>
<keyword evidence="5" id="KW-1185">Reference proteome</keyword>
<reference evidence="4" key="1">
    <citation type="submission" date="2022-01" db="EMBL/GenBank/DDBJ databases">
        <authorList>
            <person name="Braso-Vives M."/>
        </authorList>
    </citation>
    <scope>NUCLEOTIDE SEQUENCE</scope>
</reference>
<dbReference type="GO" id="GO:0005634">
    <property type="term" value="C:nucleus"/>
    <property type="evidence" value="ECO:0007669"/>
    <property type="project" value="TreeGrafter"/>
</dbReference>
<sequence>MADEQTMIFIAIAALLVLLLLTVFFFLVQCGLFHTVDVRAGTPPIENVTIMYKFRQGPYKDAGDFFTDTIELAPTKRTFGVYYDDPKQVEAEECRYIVGCIVSEGKEVPDKGLMDQMKDEGYRSFRFPAVTHAVKTEFPFANHVSILIATTRVYPCLAAYIKEHHLCAHPCLEIYDENYIHFMAPLAKQIQFYVPEVRSGSPTLSLAETTSPEESHSDGEGDTSYMSGDTSYNTTLDSRDFSTRDIHQEMGKGEGSGESSFEELEVEEDMKE</sequence>
<feature type="compositionally biased region" description="Polar residues" evidence="1">
    <location>
        <begin position="202"/>
        <end position="212"/>
    </location>
</feature>
<dbReference type="GO" id="GO:0106300">
    <property type="term" value="P:protein-DNA covalent cross-linking repair"/>
    <property type="evidence" value="ECO:0007669"/>
    <property type="project" value="TreeGrafter"/>
</dbReference>
<organism evidence="4 5">
    <name type="scientific">Branchiostoma lanceolatum</name>
    <name type="common">Common lancelet</name>
    <name type="synonym">Amphioxus lanceolatum</name>
    <dbReference type="NCBI Taxonomy" id="7740"/>
    <lineage>
        <taxon>Eukaryota</taxon>
        <taxon>Metazoa</taxon>
        <taxon>Chordata</taxon>
        <taxon>Cephalochordata</taxon>
        <taxon>Leptocardii</taxon>
        <taxon>Amphioxiformes</taxon>
        <taxon>Branchiostomatidae</taxon>
        <taxon>Branchiostoma</taxon>
    </lineage>
</organism>
<evidence type="ECO:0000313" key="4">
    <source>
        <dbReference type="EMBL" id="CAH1265526.1"/>
    </source>
</evidence>
<dbReference type="AlphaFoldDB" id="A0A8K0A2P1"/>
<dbReference type="Gene3D" id="3.20.80.10">
    <property type="entry name" value="Regulatory factor, effector binding domain"/>
    <property type="match status" value="1"/>
</dbReference>
<feature type="transmembrane region" description="Helical" evidence="2">
    <location>
        <begin position="7"/>
        <end position="28"/>
    </location>
</feature>
<accession>A0A8K0A2P1</accession>
<dbReference type="Pfam" id="PF06445">
    <property type="entry name" value="GyrI-like"/>
    <property type="match status" value="1"/>
</dbReference>
<feature type="compositionally biased region" description="Acidic residues" evidence="1">
    <location>
        <begin position="260"/>
        <end position="272"/>
    </location>
</feature>
<feature type="compositionally biased region" description="Polar residues" evidence="1">
    <location>
        <begin position="224"/>
        <end position="236"/>
    </location>
</feature>
<dbReference type="SUPFAM" id="SSF55136">
    <property type="entry name" value="Probable bacterial effector-binding domain"/>
    <property type="match status" value="1"/>
</dbReference>
<dbReference type="Proteomes" id="UP000838412">
    <property type="component" value="Chromosome 5"/>
</dbReference>
<keyword evidence="2" id="KW-0472">Membrane</keyword>
<proteinExistence type="predicted"/>
<dbReference type="PANTHER" id="PTHR15949:SF3">
    <property type="entry name" value="TESTIS-EXPRESSED PROTEIN 264"/>
    <property type="match status" value="1"/>
</dbReference>
<dbReference type="EMBL" id="OV696690">
    <property type="protein sequence ID" value="CAH1265526.1"/>
    <property type="molecule type" value="Genomic_DNA"/>
</dbReference>
<keyword evidence="2" id="KW-1133">Transmembrane helix</keyword>
<dbReference type="InterPro" id="IPR011256">
    <property type="entry name" value="Reg_factor_effector_dom_sf"/>
</dbReference>
<dbReference type="GO" id="GO:0000421">
    <property type="term" value="C:autophagosome membrane"/>
    <property type="evidence" value="ECO:0007669"/>
    <property type="project" value="TreeGrafter"/>
</dbReference>
<dbReference type="GO" id="GO:0005657">
    <property type="term" value="C:replication fork"/>
    <property type="evidence" value="ECO:0007669"/>
    <property type="project" value="TreeGrafter"/>
</dbReference>
<evidence type="ECO:0000259" key="3">
    <source>
        <dbReference type="Pfam" id="PF06445"/>
    </source>
</evidence>
<dbReference type="InterPro" id="IPR029442">
    <property type="entry name" value="GyrI-like"/>
</dbReference>
<feature type="compositionally biased region" description="Basic and acidic residues" evidence="1">
    <location>
        <begin position="237"/>
        <end position="252"/>
    </location>
</feature>
<dbReference type="GO" id="GO:0061709">
    <property type="term" value="P:reticulophagy"/>
    <property type="evidence" value="ECO:0007669"/>
    <property type="project" value="TreeGrafter"/>
</dbReference>
<evidence type="ECO:0000256" key="2">
    <source>
        <dbReference type="SAM" id="Phobius"/>
    </source>
</evidence>
<name>A0A8K0A2P1_BRALA</name>
<dbReference type="OrthoDB" id="2140079at2759"/>
<evidence type="ECO:0000313" key="5">
    <source>
        <dbReference type="Proteomes" id="UP000838412"/>
    </source>
</evidence>
<gene>
    <name evidence="4" type="primary">TEX264</name>
    <name evidence="4" type="ORF">BLAG_LOCUS19477</name>
</gene>
<dbReference type="GO" id="GO:0005789">
    <property type="term" value="C:endoplasmic reticulum membrane"/>
    <property type="evidence" value="ECO:0007669"/>
    <property type="project" value="TreeGrafter"/>
</dbReference>
<protein>
    <submittedName>
        <fullName evidence="4">TEX264 protein</fullName>
    </submittedName>
</protein>
<feature type="domain" description="GyrI-like small molecule binding" evidence="3">
    <location>
        <begin position="74"/>
        <end position="179"/>
    </location>
</feature>